<feature type="transmembrane region" description="Helical" evidence="1">
    <location>
        <begin position="6"/>
        <end position="32"/>
    </location>
</feature>
<dbReference type="EMBL" id="MHIQ01000008">
    <property type="protein sequence ID" value="OGY55169.1"/>
    <property type="molecule type" value="Genomic_DNA"/>
</dbReference>
<keyword evidence="1" id="KW-0472">Membrane</keyword>
<gene>
    <name evidence="2" type="ORF">A2951_02600</name>
</gene>
<reference evidence="2 3" key="1">
    <citation type="journal article" date="2016" name="Nat. Commun.">
        <title>Thousands of microbial genomes shed light on interconnected biogeochemical processes in an aquifer system.</title>
        <authorList>
            <person name="Anantharaman K."/>
            <person name="Brown C.T."/>
            <person name="Hug L.A."/>
            <person name="Sharon I."/>
            <person name="Castelle C.J."/>
            <person name="Probst A.J."/>
            <person name="Thomas B.C."/>
            <person name="Singh A."/>
            <person name="Wilkins M.J."/>
            <person name="Karaoz U."/>
            <person name="Brodie E.L."/>
            <person name="Williams K.H."/>
            <person name="Hubbard S.S."/>
            <person name="Banfield J.F."/>
        </authorList>
    </citation>
    <scope>NUCLEOTIDE SEQUENCE [LARGE SCALE GENOMIC DNA]</scope>
</reference>
<keyword evidence="1" id="KW-0812">Transmembrane</keyword>
<accession>A0A1G1YSC6</accession>
<comment type="caution">
    <text evidence="2">The sequence shown here is derived from an EMBL/GenBank/DDBJ whole genome shotgun (WGS) entry which is preliminary data.</text>
</comment>
<evidence type="ECO:0000256" key="1">
    <source>
        <dbReference type="SAM" id="Phobius"/>
    </source>
</evidence>
<organism evidence="2 3">
    <name type="scientific">Candidatus Buchananbacteria bacterium RIFCSPLOWO2_01_FULL_56_15</name>
    <dbReference type="NCBI Taxonomy" id="1797547"/>
    <lineage>
        <taxon>Bacteria</taxon>
        <taxon>Candidatus Buchananiibacteriota</taxon>
    </lineage>
</organism>
<evidence type="ECO:0000313" key="3">
    <source>
        <dbReference type="Proteomes" id="UP000178944"/>
    </source>
</evidence>
<evidence type="ECO:0008006" key="4">
    <source>
        <dbReference type="Google" id="ProtNLM"/>
    </source>
</evidence>
<evidence type="ECO:0000313" key="2">
    <source>
        <dbReference type="EMBL" id="OGY55169.1"/>
    </source>
</evidence>
<keyword evidence="1" id="KW-1133">Transmembrane helix</keyword>
<protein>
    <recommendedName>
        <fullName evidence="4">Type 4 fimbrial biogenesis protein PilX N-terminal domain-containing protein</fullName>
    </recommendedName>
</protein>
<name>A0A1G1YSC6_9BACT</name>
<dbReference type="AlphaFoldDB" id="A0A1G1YSC6"/>
<sequence length="121" mass="12443">MSQQQGYIALIALLIVAAAGIAIGLSVSLAGLDQIQASYGASQAVRARGLASACLEDGLLRLRQDWADYNGGLSIGADSCILTATVNGNSATVSATGTVGMYRHRIEVSVGSDLSVSNWQE</sequence>
<dbReference type="Proteomes" id="UP000178944">
    <property type="component" value="Unassembled WGS sequence"/>
</dbReference>
<proteinExistence type="predicted"/>